<evidence type="ECO:0000313" key="1">
    <source>
        <dbReference type="EMBL" id="KVV43376.1"/>
    </source>
</evidence>
<proteinExistence type="predicted"/>
<protein>
    <submittedName>
        <fullName evidence="1">Uncharacterized protein</fullName>
    </submittedName>
</protein>
<accession>A0A105V8Y7</accession>
<dbReference type="Proteomes" id="UP000062317">
    <property type="component" value="Unassembled WGS sequence"/>
</dbReference>
<evidence type="ECO:0000313" key="2">
    <source>
        <dbReference type="Proteomes" id="UP000062317"/>
    </source>
</evidence>
<keyword evidence="2" id="KW-1185">Reference proteome</keyword>
<dbReference type="NCBIfam" id="TIGR03696">
    <property type="entry name" value="Rhs_assc_core"/>
    <property type="match status" value="1"/>
</dbReference>
<dbReference type="AlphaFoldDB" id="A0A105V8Y7"/>
<dbReference type="Gene3D" id="2.180.10.10">
    <property type="entry name" value="RHS repeat-associated core"/>
    <property type="match status" value="1"/>
</dbReference>
<organism evidence="1 2">
    <name type="scientific">Burkholderia territorii</name>
    <dbReference type="NCBI Taxonomy" id="1503055"/>
    <lineage>
        <taxon>Bacteria</taxon>
        <taxon>Pseudomonadati</taxon>
        <taxon>Pseudomonadota</taxon>
        <taxon>Betaproteobacteria</taxon>
        <taxon>Burkholderiales</taxon>
        <taxon>Burkholderiaceae</taxon>
        <taxon>Burkholderia</taxon>
        <taxon>Burkholderia cepacia complex</taxon>
    </lineage>
</organism>
<sequence length="150" mass="17123">MLTDDDGYVVGDASYKAWDEAREVIARALKAAEIMARNPLRFQGQQVDDETGLAYNRYRYYDPVTGDLPQRTLLNLMGVSMLANTVRIQPSGLISLVWLVFRNPLRTRLRKRIASSSEKKPLNVAELKSFQERRVNKGLLRQQVSVNLII</sequence>
<dbReference type="InterPro" id="IPR022385">
    <property type="entry name" value="Rhs_assc_core"/>
</dbReference>
<reference evidence="1 2" key="1">
    <citation type="submission" date="2015-11" db="EMBL/GenBank/DDBJ databases">
        <title>Expanding the genomic diversity of Burkholderia species for the development of highly accurate diagnostics.</title>
        <authorList>
            <person name="Sahl J."/>
            <person name="Keim P."/>
            <person name="Wagner D."/>
        </authorList>
    </citation>
    <scope>NUCLEOTIDE SEQUENCE [LARGE SCALE GENOMIC DNA]</scope>
    <source>
        <strain evidence="1 2">MSMB1301WGS</strain>
    </source>
</reference>
<gene>
    <name evidence="1" type="ORF">WT27_09945</name>
</gene>
<name>A0A105V8Y7_9BURK</name>
<comment type="caution">
    <text evidence="1">The sequence shown here is derived from an EMBL/GenBank/DDBJ whole genome shotgun (WGS) entry which is preliminary data.</text>
</comment>
<dbReference type="EMBL" id="LPEQ01000102">
    <property type="protein sequence ID" value="KVV43376.1"/>
    <property type="molecule type" value="Genomic_DNA"/>
</dbReference>